<dbReference type="SMART" id="SM00552">
    <property type="entry name" value="ADEAMc"/>
    <property type="match status" value="1"/>
</dbReference>
<dbReference type="PANTHER" id="PTHR10910">
    <property type="entry name" value="EUKARYOTE SPECIFIC DSRNA BINDING PROTEIN"/>
    <property type="match status" value="1"/>
</dbReference>
<dbReference type="GO" id="GO:0005737">
    <property type="term" value="C:cytoplasm"/>
    <property type="evidence" value="ECO:0007669"/>
    <property type="project" value="TreeGrafter"/>
</dbReference>
<organism evidence="6 7">
    <name type="scientific">Euroglyphus maynei</name>
    <name type="common">Mayne's house dust mite</name>
    <dbReference type="NCBI Taxonomy" id="6958"/>
    <lineage>
        <taxon>Eukaryota</taxon>
        <taxon>Metazoa</taxon>
        <taxon>Ecdysozoa</taxon>
        <taxon>Arthropoda</taxon>
        <taxon>Chelicerata</taxon>
        <taxon>Arachnida</taxon>
        <taxon>Acari</taxon>
        <taxon>Acariformes</taxon>
        <taxon>Sarcoptiformes</taxon>
        <taxon>Astigmata</taxon>
        <taxon>Psoroptidia</taxon>
        <taxon>Analgoidea</taxon>
        <taxon>Pyroglyphidae</taxon>
        <taxon>Pyroglyphinae</taxon>
        <taxon>Euroglyphus</taxon>
    </lineage>
</organism>
<feature type="region of interest" description="Disordered" evidence="3">
    <location>
        <begin position="139"/>
        <end position="158"/>
    </location>
</feature>
<feature type="domain" description="DRBM" evidence="4">
    <location>
        <begin position="64"/>
        <end position="132"/>
    </location>
</feature>
<dbReference type="Gene3D" id="3.30.160.20">
    <property type="match status" value="1"/>
</dbReference>
<evidence type="ECO:0000256" key="2">
    <source>
        <dbReference type="SAM" id="Coils"/>
    </source>
</evidence>
<dbReference type="PROSITE" id="PS50141">
    <property type="entry name" value="A_DEAMIN_EDITASE"/>
    <property type="match status" value="1"/>
</dbReference>
<gene>
    <name evidence="6" type="ORF">BLA29_003675</name>
</gene>
<dbReference type="GO" id="GO:0005730">
    <property type="term" value="C:nucleolus"/>
    <property type="evidence" value="ECO:0007669"/>
    <property type="project" value="TreeGrafter"/>
</dbReference>
<accession>A0A1Y3AWG9</accession>
<dbReference type="GO" id="GO:0003726">
    <property type="term" value="F:double-stranded RNA adenosine deaminase activity"/>
    <property type="evidence" value="ECO:0007669"/>
    <property type="project" value="TreeGrafter"/>
</dbReference>
<evidence type="ECO:0000256" key="1">
    <source>
        <dbReference type="PROSITE-ProRule" id="PRU00266"/>
    </source>
</evidence>
<feature type="compositionally biased region" description="Basic residues" evidence="3">
    <location>
        <begin position="141"/>
        <end position="150"/>
    </location>
</feature>
<dbReference type="InterPro" id="IPR014720">
    <property type="entry name" value="dsRBD_dom"/>
</dbReference>
<dbReference type="Pfam" id="PF02137">
    <property type="entry name" value="A_deamin"/>
    <property type="match status" value="1"/>
</dbReference>
<dbReference type="PANTHER" id="PTHR10910:SF62">
    <property type="entry name" value="AT07585P-RELATED"/>
    <property type="match status" value="1"/>
</dbReference>
<feature type="domain" description="A to I editase" evidence="5">
    <location>
        <begin position="290"/>
        <end position="521"/>
    </location>
</feature>
<sequence length="565" mass="64494">PDCSNFDRLENLIQDARKENENKRKILECYSNNSEYEDINLKMSNKEIGEIVCRLRAIFSTEKSPVQVLHELFPGNNNIVRIIDKGSVGQAHDPLHLTCIKVENIGSFLGKAKSKQESKQKAAQNVIGFLTRFFPLSQGKNKNKRKKNKKNKADDSTLQNFQNEEHVEQNQIEMVIEDIPPQEIEFIPKQDSEMLGEDNEKLTDVEEKVVPTSYTLKFMQDADFSLLISEKVLEKLSETINPINLNKLIDKLISDERARLNFVQQDLWRYKELAGFVLVSDIDKSIQVLCLGTGTKCLSSEHLSLDGNVVQDSHAEVMARRSLLHVLYDQLESLLANNLNDKPEFILEPSDSSGKRFRLKSHLKLHLFITSPPCGDARVFNFNVSNVVGLFILPNDDHFFQESLKNNRVSKGVLRCKIEKGQGTVPMQSNYISTWDGILLSSQRCTFMSCSDKLALWNVTGVQGSLLSIFLEPIYIESLVVSNLFRYTHLVRALHGRIDKEKLNSKLENLPGYRINECKVGFNDKALFFKDSTVKQFELKIFQANCVFPTVFIHSIVFTQLAHPY</sequence>
<dbReference type="GO" id="GO:0006382">
    <property type="term" value="P:adenosine to inosine editing"/>
    <property type="evidence" value="ECO:0007669"/>
    <property type="project" value="TreeGrafter"/>
</dbReference>
<feature type="non-terminal residue" evidence="6">
    <location>
        <position position="1"/>
    </location>
</feature>
<protein>
    <submittedName>
        <fullName evidence="6">Uncharacterized protein</fullName>
    </submittedName>
</protein>
<dbReference type="GO" id="GO:0008251">
    <property type="term" value="F:tRNA-specific adenosine deaminase activity"/>
    <property type="evidence" value="ECO:0007669"/>
    <property type="project" value="TreeGrafter"/>
</dbReference>
<comment type="caution">
    <text evidence="6">The sequence shown here is derived from an EMBL/GenBank/DDBJ whole genome shotgun (WGS) entry which is preliminary data.</text>
</comment>
<proteinExistence type="predicted"/>
<dbReference type="Proteomes" id="UP000194236">
    <property type="component" value="Unassembled WGS sequence"/>
</dbReference>
<dbReference type="EMBL" id="MUJZ01057666">
    <property type="protein sequence ID" value="OTF72144.1"/>
    <property type="molecule type" value="Genomic_DNA"/>
</dbReference>
<reference evidence="6 7" key="1">
    <citation type="submission" date="2017-03" db="EMBL/GenBank/DDBJ databases">
        <title>Genome Survey of Euroglyphus maynei.</title>
        <authorList>
            <person name="Arlian L.G."/>
            <person name="Morgan M.S."/>
            <person name="Rider S.D."/>
        </authorList>
    </citation>
    <scope>NUCLEOTIDE SEQUENCE [LARGE SCALE GENOMIC DNA]</scope>
    <source>
        <strain evidence="6">Arlian Lab</strain>
        <tissue evidence="6">Whole body</tissue>
    </source>
</reference>
<keyword evidence="1" id="KW-0694">RNA-binding</keyword>
<dbReference type="PROSITE" id="PS50137">
    <property type="entry name" value="DS_RBD"/>
    <property type="match status" value="1"/>
</dbReference>
<feature type="coiled-coil region" evidence="2">
    <location>
        <begin position="6"/>
        <end position="33"/>
    </location>
</feature>
<keyword evidence="2" id="KW-0175">Coiled coil</keyword>
<evidence type="ECO:0000259" key="4">
    <source>
        <dbReference type="PROSITE" id="PS50137"/>
    </source>
</evidence>
<keyword evidence="7" id="KW-1185">Reference proteome</keyword>
<evidence type="ECO:0000313" key="6">
    <source>
        <dbReference type="EMBL" id="OTF72144.1"/>
    </source>
</evidence>
<dbReference type="AlphaFoldDB" id="A0A1Y3AWG9"/>
<dbReference type="GO" id="GO:0006396">
    <property type="term" value="P:RNA processing"/>
    <property type="evidence" value="ECO:0007669"/>
    <property type="project" value="InterPro"/>
</dbReference>
<evidence type="ECO:0000256" key="3">
    <source>
        <dbReference type="SAM" id="MobiDB-lite"/>
    </source>
</evidence>
<name>A0A1Y3AWG9_EURMA</name>
<evidence type="ECO:0000313" key="7">
    <source>
        <dbReference type="Proteomes" id="UP000194236"/>
    </source>
</evidence>
<evidence type="ECO:0000259" key="5">
    <source>
        <dbReference type="PROSITE" id="PS50141"/>
    </source>
</evidence>
<dbReference type="GO" id="GO:0003725">
    <property type="term" value="F:double-stranded RNA binding"/>
    <property type="evidence" value="ECO:0007669"/>
    <property type="project" value="TreeGrafter"/>
</dbReference>
<dbReference type="InterPro" id="IPR002466">
    <property type="entry name" value="A_deamin"/>
</dbReference>
<dbReference type="SUPFAM" id="SSF54768">
    <property type="entry name" value="dsRNA-binding domain-like"/>
    <property type="match status" value="1"/>
</dbReference>
<dbReference type="OrthoDB" id="10268011at2759"/>